<proteinExistence type="predicted"/>
<name>A0A0F9PV21_9ZZZZ</name>
<dbReference type="EMBL" id="LAZR01002548">
    <property type="protein sequence ID" value="KKN28597.1"/>
    <property type="molecule type" value="Genomic_DNA"/>
</dbReference>
<comment type="caution">
    <text evidence="1">The sequence shown here is derived from an EMBL/GenBank/DDBJ whole genome shotgun (WGS) entry which is preliminary data.</text>
</comment>
<gene>
    <name evidence="1" type="ORF">LCGC14_0852420</name>
</gene>
<evidence type="ECO:0000313" key="1">
    <source>
        <dbReference type="EMBL" id="KKN28597.1"/>
    </source>
</evidence>
<organism evidence="1">
    <name type="scientific">marine sediment metagenome</name>
    <dbReference type="NCBI Taxonomy" id="412755"/>
    <lineage>
        <taxon>unclassified sequences</taxon>
        <taxon>metagenomes</taxon>
        <taxon>ecological metagenomes</taxon>
    </lineage>
</organism>
<sequence>MTFIHTRKCKKCRKILDTENCWYCRELKKREGDGKRN</sequence>
<protein>
    <submittedName>
        <fullName evidence="1">Uncharacterized protein</fullName>
    </submittedName>
</protein>
<reference evidence="1" key="1">
    <citation type="journal article" date="2015" name="Nature">
        <title>Complex archaea that bridge the gap between prokaryotes and eukaryotes.</title>
        <authorList>
            <person name="Spang A."/>
            <person name="Saw J.H."/>
            <person name="Jorgensen S.L."/>
            <person name="Zaremba-Niedzwiedzka K."/>
            <person name="Martijn J."/>
            <person name="Lind A.E."/>
            <person name="van Eijk R."/>
            <person name="Schleper C."/>
            <person name="Guy L."/>
            <person name="Ettema T.J."/>
        </authorList>
    </citation>
    <scope>NUCLEOTIDE SEQUENCE</scope>
</reference>
<dbReference type="AlphaFoldDB" id="A0A0F9PV21"/>
<accession>A0A0F9PV21</accession>